<dbReference type="PANTHER" id="PTHR24247">
    <property type="entry name" value="5-HYDROXYTRYPTAMINE RECEPTOR"/>
    <property type="match status" value="1"/>
</dbReference>
<evidence type="ECO:0000256" key="3">
    <source>
        <dbReference type="ARBA" id="ARBA00022692"/>
    </source>
</evidence>
<organism evidence="12 13">
    <name type="scientific">Porites evermanni</name>
    <dbReference type="NCBI Taxonomy" id="104178"/>
    <lineage>
        <taxon>Eukaryota</taxon>
        <taxon>Metazoa</taxon>
        <taxon>Cnidaria</taxon>
        <taxon>Anthozoa</taxon>
        <taxon>Hexacorallia</taxon>
        <taxon>Scleractinia</taxon>
        <taxon>Fungiina</taxon>
        <taxon>Poritidae</taxon>
        <taxon>Porites</taxon>
    </lineage>
</organism>
<dbReference type="SMART" id="SM01381">
    <property type="entry name" value="7TM_GPCR_Srsx"/>
    <property type="match status" value="1"/>
</dbReference>
<protein>
    <recommendedName>
        <fullName evidence="11">G-protein coupled receptors family 1 profile domain-containing protein</fullName>
    </recommendedName>
</protein>
<feature type="domain" description="G-protein coupled receptors family 1 profile" evidence="11">
    <location>
        <begin position="26"/>
        <end position="270"/>
    </location>
</feature>
<keyword evidence="6 10" id="KW-0472">Membrane</keyword>
<comment type="caution">
    <text evidence="12">The sequence shown here is derived from an EMBL/GenBank/DDBJ whole genome shotgun (WGS) entry which is preliminary data.</text>
</comment>
<dbReference type="Gene3D" id="1.20.1070.10">
    <property type="entry name" value="Rhodopsin 7-helix transmembrane proteins"/>
    <property type="match status" value="1"/>
</dbReference>
<dbReference type="Pfam" id="PF00001">
    <property type="entry name" value="7tm_1"/>
    <property type="match status" value="1"/>
</dbReference>
<accession>A0ABN8MFE6</accession>
<dbReference type="InterPro" id="IPR017452">
    <property type="entry name" value="GPCR_Rhodpsn_7TM"/>
</dbReference>
<dbReference type="PANTHER" id="PTHR24247:SF202">
    <property type="entry name" value="5-HYDROXYTRYPTAMINE RECEPTOR 1"/>
    <property type="match status" value="1"/>
</dbReference>
<gene>
    <name evidence="12" type="ORF">PEVE_00031493</name>
</gene>
<evidence type="ECO:0000259" key="11">
    <source>
        <dbReference type="PROSITE" id="PS50262"/>
    </source>
</evidence>
<evidence type="ECO:0000256" key="1">
    <source>
        <dbReference type="ARBA" id="ARBA00004651"/>
    </source>
</evidence>
<dbReference type="EMBL" id="CALNXI010000450">
    <property type="protein sequence ID" value="CAH3027407.1"/>
    <property type="molecule type" value="Genomic_DNA"/>
</dbReference>
<feature type="transmembrane region" description="Helical" evidence="10">
    <location>
        <begin position="211"/>
        <end position="235"/>
    </location>
</feature>
<dbReference type="PRINTS" id="PR00237">
    <property type="entry name" value="GPCRRHODOPSN"/>
</dbReference>
<evidence type="ECO:0000256" key="4">
    <source>
        <dbReference type="ARBA" id="ARBA00022989"/>
    </source>
</evidence>
<comment type="similarity">
    <text evidence="9">Belongs to the G-protein coupled receptor 1 family.</text>
</comment>
<keyword evidence="8 9" id="KW-0807">Transducer</keyword>
<dbReference type="Proteomes" id="UP001159427">
    <property type="component" value="Unassembled WGS sequence"/>
</dbReference>
<feature type="transmembrane region" description="Helical" evidence="10">
    <location>
        <begin position="47"/>
        <end position="68"/>
    </location>
</feature>
<dbReference type="SUPFAM" id="SSF81321">
    <property type="entry name" value="Family A G protein-coupled receptor-like"/>
    <property type="match status" value="1"/>
</dbReference>
<feature type="transmembrane region" description="Helical" evidence="10">
    <location>
        <begin position="14"/>
        <end position="35"/>
    </location>
</feature>
<evidence type="ECO:0000256" key="6">
    <source>
        <dbReference type="ARBA" id="ARBA00023136"/>
    </source>
</evidence>
<dbReference type="PROSITE" id="PS50262">
    <property type="entry name" value="G_PROTEIN_RECEP_F1_2"/>
    <property type="match status" value="1"/>
</dbReference>
<keyword evidence="4 10" id="KW-1133">Transmembrane helix</keyword>
<feature type="transmembrane region" description="Helical" evidence="10">
    <location>
        <begin position="88"/>
        <end position="107"/>
    </location>
</feature>
<evidence type="ECO:0000256" key="10">
    <source>
        <dbReference type="SAM" id="Phobius"/>
    </source>
</evidence>
<keyword evidence="2" id="KW-1003">Cell membrane</keyword>
<proteinExistence type="inferred from homology"/>
<dbReference type="PROSITE" id="PS00237">
    <property type="entry name" value="G_PROTEIN_RECEP_F1_1"/>
    <property type="match status" value="1"/>
</dbReference>
<evidence type="ECO:0000256" key="7">
    <source>
        <dbReference type="ARBA" id="ARBA00023170"/>
    </source>
</evidence>
<name>A0ABN8MFE6_9CNID</name>
<reference evidence="12 13" key="1">
    <citation type="submission" date="2022-05" db="EMBL/GenBank/DDBJ databases">
        <authorList>
            <consortium name="Genoscope - CEA"/>
            <person name="William W."/>
        </authorList>
    </citation>
    <scope>NUCLEOTIDE SEQUENCE [LARGE SCALE GENOMIC DNA]</scope>
</reference>
<evidence type="ECO:0000313" key="12">
    <source>
        <dbReference type="EMBL" id="CAH3027407.1"/>
    </source>
</evidence>
<comment type="subcellular location">
    <subcellularLocation>
        <location evidence="1">Cell membrane</location>
        <topology evidence="1">Multi-pass membrane protein</topology>
    </subcellularLocation>
</comment>
<evidence type="ECO:0000256" key="8">
    <source>
        <dbReference type="ARBA" id="ARBA00023224"/>
    </source>
</evidence>
<evidence type="ECO:0000313" key="13">
    <source>
        <dbReference type="Proteomes" id="UP001159427"/>
    </source>
</evidence>
<keyword evidence="7 9" id="KW-0675">Receptor</keyword>
<evidence type="ECO:0000256" key="2">
    <source>
        <dbReference type="ARBA" id="ARBA00022475"/>
    </source>
</evidence>
<evidence type="ECO:0000256" key="9">
    <source>
        <dbReference type="RuleBase" id="RU000688"/>
    </source>
</evidence>
<evidence type="ECO:0000256" key="5">
    <source>
        <dbReference type="ARBA" id="ARBA00023040"/>
    </source>
</evidence>
<keyword evidence="13" id="KW-1185">Reference proteome</keyword>
<keyword evidence="5 9" id="KW-0297">G-protein coupled receptor</keyword>
<sequence>MFKPTEGEEFARDFFVFILMFFILVGNALIIAAFIKNRLLRTGSNVFIVGLAASDWLVGAIAIPLYVANLKQELPGTLLERSYITLDIFSGTASVFHLVSVTVERYIAITRPFLHHTLLLDSYYKALALVWALSLILSCLDFILTPKVSSKYPFYILVTLFFLALVTIVPLDILIFKISRSLIRNTVEPAVHTTRSNESLRRKLRRERRTAATIMITCGAFFVTWLPHLVAAFVFTFCFPCNLSPVDIGRVGAFVKCMQYANSALNPFVFAFRDAQIRTTIKRMINSCLNIVQTAASSSQESS</sequence>
<dbReference type="InterPro" id="IPR000276">
    <property type="entry name" value="GPCR_Rhodpsn"/>
</dbReference>
<keyword evidence="3 9" id="KW-0812">Transmembrane</keyword>
<feature type="transmembrane region" description="Helical" evidence="10">
    <location>
        <begin position="127"/>
        <end position="146"/>
    </location>
</feature>
<feature type="transmembrane region" description="Helical" evidence="10">
    <location>
        <begin position="152"/>
        <end position="176"/>
    </location>
</feature>